<sequence>MRDGRSKLLMKKTSLTDLPQLSIPEGYSLRSFQPVDVTEWEYIIRISFAREIAFGDKIGFQPPFHPEKILFLCHQGLAVATAVAWEKEDGNRDCGYLHMVGVLPGHSGKGLGYTIALAALHRMREEGKQGAMLETDDFRLAAISIYRKLGFHPVFVEKDHSERWKLIFMDLLSEEG</sequence>
<dbReference type="Gene3D" id="3.40.630.30">
    <property type="match status" value="1"/>
</dbReference>
<proteinExistence type="predicted"/>
<dbReference type="RefSeq" id="WP_188541733.1">
    <property type="nucleotide sequence ID" value="NZ_BMFT01000003.1"/>
</dbReference>
<dbReference type="InterPro" id="IPR000182">
    <property type="entry name" value="GNAT_dom"/>
</dbReference>
<comment type="caution">
    <text evidence="2">The sequence shown here is derived from an EMBL/GenBank/DDBJ whole genome shotgun (WGS) entry which is preliminary data.</text>
</comment>
<evidence type="ECO:0000313" key="2">
    <source>
        <dbReference type="EMBL" id="GGH34973.1"/>
    </source>
</evidence>
<keyword evidence="3" id="KW-1185">Reference proteome</keyword>
<accession>A0ABQ1YS27</accession>
<dbReference type="Pfam" id="PF00583">
    <property type="entry name" value="Acetyltransf_1"/>
    <property type="match status" value="1"/>
</dbReference>
<organism evidence="2 3">
    <name type="scientific">Paenibacillus segetis</name>
    <dbReference type="NCBI Taxonomy" id="1325360"/>
    <lineage>
        <taxon>Bacteria</taxon>
        <taxon>Bacillati</taxon>
        <taxon>Bacillota</taxon>
        <taxon>Bacilli</taxon>
        <taxon>Bacillales</taxon>
        <taxon>Paenibacillaceae</taxon>
        <taxon>Paenibacillus</taxon>
    </lineage>
</organism>
<dbReference type="PROSITE" id="PS51186">
    <property type="entry name" value="GNAT"/>
    <property type="match status" value="1"/>
</dbReference>
<reference evidence="3" key="1">
    <citation type="journal article" date="2019" name="Int. J. Syst. Evol. Microbiol.">
        <title>The Global Catalogue of Microorganisms (GCM) 10K type strain sequencing project: providing services to taxonomists for standard genome sequencing and annotation.</title>
        <authorList>
            <consortium name="The Broad Institute Genomics Platform"/>
            <consortium name="The Broad Institute Genome Sequencing Center for Infectious Disease"/>
            <person name="Wu L."/>
            <person name="Ma J."/>
        </authorList>
    </citation>
    <scope>NUCLEOTIDE SEQUENCE [LARGE SCALE GENOMIC DNA]</scope>
    <source>
        <strain evidence="3">CGMCC 1.12769</strain>
    </source>
</reference>
<dbReference type="InterPro" id="IPR016181">
    <property type="entry name" value="Acyl_CoA_acyltransferase"/>
</dbReference>
<feature type="domain" description="N-acetyltransferase" evidence="1">
    <location>
        <begin position="27"/>
        <end position="170"/>
    </location>
</feature>
<dbReference type="CDD" id="cd04301">
    <property type="entry name" value="NAT_SF"/>
    <property type="match status" value="1"/>
</dbReference>
<name>A0ABQ1YS27_9BACL</name>
<dbReference type="SUPFAM" id="SSF55729">
    <property type="entry name" value="Acyl-CoA N-acyltransferases (Nat)"/>
    <property type="match status" value="1"/>
</dbReference>
<evidence type="ECO:0000259" key="1">
    <source>
        <dbReference type="PROSITE" id="PS51186"/>
    </source>
</evidence>
<dbReference type="Proteomes" id="UP000659344">
    <property type="component" value="Unassembled WGS sequence"/>
</dbReference>
<protein>
    <recommendedName>
        <fullName evidence="1">N-acetyltransferase domain-containing protein</fullName>
    </recommendedName>
</protein>
<evidence type="ECO:0000313" key="3">
    <source>
        <dbReference type="Proteomes" id="UP000659344"/>
    </source>
</evidence>
<dbReference type="EMBL" id="BMFT01000003">
    <property type="protein sequence ID" value="GGH34973.1"/>
    <property type="molecule type" value="Genomic_DNA"/>
</dbReference>
<gene>
    <name evidence="2" type="ORF">GCM10008013_41020</name>
</gene>